<evidence type="ECO:0000313" key="1">
    <source>
        <dbReference type="EMBL" id="ORE10723.1"/>
    </source>
</evidence>
<dbReference type="EMBL" id="KV921863">
    <property type="protein sequence ID" value="ORE10723.1"/>
    <property type="molecule type" value="Genomic_DNA"/>
</dbReference>
<dbReference type="Proteomes" id="UP000242414">
    <property type="component" value="Unassembled WGS sequence"/>
</dbReference>
<protein>
    <submittedName>
        <fullName evidence="1">Uncharacterized protein</fullName>
    </submittedName>
</protein>
<proteinExistence type="predicted"/>
<accession>A0A1X0RF73</accession>
<name>A0A1X0RF73_RHIZD</name>
<sequence>MEHKTTSKHAAVTGHCFNFFTSTMGVLDTRVSYIVMDNTPLMIQPSSIYIKLPSSNSTRTKLSNLLWTSFTQPTNAFFKV</sequence>
<dbReference type="AlphaFoldDB" id="A0A1X0RF73"/>
<gene>
    <name evidence="1" type="ORF">BCV72DRAFT_301684</name>
</gene>
<reference evidence="1" key="1">
    <citation type="journal article" date="2016" name="Proc. Natl. Acad. Sci. U.S.A.">
        <title>Lipid metabolic changes in an early divergent fungus govern the establishment of a mutualistic symbiosis with endobacteria.</title>
        <authorList>
            <person name="Lastovetsky O.A."/>
            <person name="Gaspar M.L."/>
            <person name="Mondo S.J."/>
            <person name="LaButti K.M."/>
            <person name="Sandor L."/>
            <person name="Grigoriev I.V."/>
            <person name="Henry S.A."/>
            <person name="Pawlowska T.E."/>
        </authorList>
    </citation>
    <scope>NUCLEOTIDE SEQUENCE [LARGE SCALE GENOMIC DNA]</scope>
    <source>
        <strain evidence="1">ATCC 52814</strain>
    </source>
</reference>
<dbReference type="VEuPathDB" id="FungiDB:BCV72DRAFT_301684"/>
<organism evidence="1">
    <name type="scientific">Rhizopus microsporus var. microsporus</name>
    <dbReference type="NCBI Taxonomy" id="86635"/>
    <lineage>
        <taxon>Eukaryota</taxon>
        <taxon>Fungi</taxon>
        <taxon>Fungi incertae sedis</taxon>
        <taxon>Mucoromycota</taxon>
        <taxon>Mucoromycotina</taxon>
        <taxon>Mucoromycetes</taxon>
        <taxon>Mucorales</taxon>
        <taxon>Mucorineae</taxon>
        <taxon>Rhizopodaceae</taxon>
        <taxon>Rhizopus</taxon>
    </lineage>
</organism>